<accession>A0A914DIS1</accession>
<feature type="compositionally biased region" description="Acidic residues" evidence="2">
    <location>
        <begin position="332"/>
        <end position="351"/>
    </location>
</feature>
<feature type="region of interest" description="Disordered" evidence="2">
    <location>
        <begin position="268"/>
        <end position="298"/>
    </location>
</feature>
<dbReference type="InterPro" id="IPR008653">
    <property type="entry name" value="IER"/>
</dbReference>
<feature type="region of interest" description="Disordered" evidence="2">
    <location>
        <begin position="310"/>
        <end position="383"/>
    </location>
</feature>
<dbReference type="PANTHER" id="PTHR15895">
    <property type="entry name" value="IMMEDIATE EARLY RESPONSE GENE"/>
    <property type="match status" value="1"/>
</dbReference>
<dbReference type="Pfam" id="PF05760">
    <property type="entry name" value="IER"/>
    <property type="match status" value="1"/>
</dbReference>
<dbReference type="Proteomes" id="UP000887540">
    <property type="component" value="Unplaced"/>
</dbReference>
<evidence type="ECO:0000313" key="3">
    <source>
        <dbReference type="Proteomes" id="UP000887540"/>
    </source>
</evidence>
<proteinExistence type="inferred from homology"/>
<reference evidence="4" key="1">
    <citation type="submission" date="2022-11" db="UniProtKB">
        <authorList>
            <consortium name="WormBaseParasite"/>
        </authorList>
    </citation>
    <scope>IDENTIFICATION</scope>
</reference>
<evidence type="ECO:0000256" key="2">
    <source>
        <dbReference type="SAM" id="MobiDB-lite"/>
    </source>
</evidence>
<evidence type="ECO:0000256" key="1">
    <source>
        <dbReference type="ARBA" id="ARBA00006186"/>
    </source>
</evidence>
<sequence length="456" mass="51192">MMISTHQQRQQWAEDAETDRLIEKEIETEICQRFIRLSCEKMLNARHERGGAKLHRNLLILHLLRKARTESKRLPYECASLLKRPPMSTSSTVTRHLSAGAVSPPQEHVFLSEAEVEHEEDDEPLGEEEGQQQLIVVEAVQESNIEEDDEDVEVDVVSCDDEHEKPGTPMLVEGTTMRNVPSTCSLLETQEKPQPQKQQHHIVTVGGPLEYKVRDQDESDKYKRSFRGNSLLIGHMSLESRFEPLHLPFTSSDAIEEATDVASLLDESEHSKVPELSDDLDQQLQMISPPISPPDARKLESTITAGSKFFGITPPLDFEDDDQPPQLFSCQESDDDDSGTEEDCEDEDETDGVTTKRRKRKTSTPRTTTVAEKRQCTVDADSDSGVDVDAECVEQQQQQPQTKSTKQVEPATNLISVYSTGLGTTVVPQTSVSSSPFPDQQVPVLKRIHSYPLFCK</sequence>
<dbReference type="AlphaFoldDB" id="A0A914DIS1"/>
<keyword evidence="3" id="KW-1185">Reference proteome</keyword>
<evidence type="ECO:0000313" key="4">
    <source>
        <dbReference type="WBParaSite" id="ACRNAN_scaffold2582.g25899.t1"/>
    </source>
</evidence>
<comment type="similarity">
    <text evidence="1">Belongs to the IER family.</text>
</comment>
<organism evidence="3 4">
    <name type="scientific">Acrobeloides nanus</name>
    <dbReference type="NCBI Taxonomy" id="290746"/>
    <lineage>
        <taxon>Eukaryota</taxon>
        <taxon>Metazoa</taxon>
        <taxon>Ecdysozoa</taxon>
        <taxon>Nematoda</taxon>
        <taxon>Chromadorea</taxon>
        <taxon>Rhabditida</taxon>
        <taxon>Tylenchina</taxon>
        <taxon>Cephalobomorpha</taxon>
        <taxon>Cephaloboidea</taxon>
        <taxon>Cephalobidae</taxon>
        <taxon>Acrobeloides</taxon>
    </lineage>
</organism>
<protein>
    <submittedName>
        <fullName evidence="4">Uncharacterized protein</fullName>
    </submittedName>
</protein>
<name>A0A914DIS1_9BILA</name>
<dbReference type="WBParaSite" id="ACRNAN_scaffold2582.g25899.t1">
    <property type="protein sequence ID" value="ACRNAN_scaffold2582.g25899.t1"/>
    <property type="gene ID" value="ACRNAN_scaffold2582.g25899"/>
</dbReference>